<proteinExistence type="predicted"/>
<name>A0A0M0EJG2_KOMEU</name>
<comment type="caution">
    <text evidence="1">The sequence shown here is derived from an EMBL/GenBank/DDBJ whole genome shotgun (WGS) entry which is preliminary data.</text>
</comment>
<protein>
    <submittedName>
        <fullName evidence="1">Uncharacterized protein</fullName>
    </submittedName>
</protein>
<dbReference type="AlphaFoldDB" id="A0A0M0EJG2"/>
<dbReference type="EMBL" id="LHUQ01000004">
    <property type="protein sequence ID" value="KON65398.1"/>
    <property type="molecule type" value="Genomic_DNA"/>
</dbReference>
<dbReference type="Proteomes" id="UP000037566">
    <property type="component" value="Unassembled WGS sequence"/>
</dbReference>
<keyword evidence="2" id="KW-1185">Reference proteome</keyword>
<evidence type="ECO:0000313" key="1">
    <source>
        <dbReference type="EMBL" id="KON65398.1"/>
    </source>
</evidence>
<dbReference type="PATRIC" id="fig|33995.3.peg.1389"/>
<evidence type="ECO:0000313" key="2">
    <source>
        <dbReference type="Proteomes" id="UP000037566"/>
    </source>
</evidence>
<organism evidence="1 2">
    <name type="scientific">Komagataeibacter europaeus</name>
    <name type="common">Gluconacetobacter europaeus</name>
    <dbReference type="NCBI Taxonomy" id="33995"/>
    <lineage>
        <taxon>Bacteria</taxon>
        <taxon>Pseudomonadati</taxon>
        <taxon>Pseudomonadota</taxon>
        <taxon>Alphaproteobacteria</taxon>
        <taxon>Acetobacterales</taxon>
        <taxon>Acetobacteraceae</taxon>
        <taxon>Komagataeibacter</taxon>
    </lineage>
</organism>
<accession>A0A0M0EJG2</accession>
<gene>
    <name evidence="1" type="ORF">KOEU_12390</name>
</gene>
<sequence>MLLFLKLLEKSFTKTFSMICRRDVAGVSRCGTIYGPGL</sequence>
<reference evidence="1" key="1">
    <citation type="submission" date="2015-08" db="EMBL/GenBank/DDBJ databases">
        <title>Draft genome sequence of Komagataeibacter europaeus CECT 8546 a cellulose producer strain from vinegar produced by the traditional method.</title>
        <authorList>
            <person name="Poehlein A."/>
            <person name="Valera M.J."/>
            <person name="Haack F.S."/>
            <person name="Mas A."/>
            <person name="Daniel R."/>
            <person name="Streit W.R."/>
            <person name="Mateo E."/>
        </authorList>
    </citation>
    <scope>NUCLEOTIDE SEQUENCE [LARGE SCALE GENOMIC DNA]</scope>
    <source>
        <strain evidence="1">CECT 8546</strain>
    </source>
</reference>